<dbReference type="eggNOG" id="COG3028">
    <property type="taxonomic scope" value="Bacteria"/>
</dbReference>
<evidence type="ECO:0000256" key="3">
    <source>
        <dbReference type="ARBA" id="ARBA00022730"/>
    </source>
</evidence>
<keyword evidence="1 5" id="KW-0963">Cytoplasm</keyword>
<evidence type="ECO:0000256" key="2">
    <source>
        <dbReference type="ARBA" id="ARBA00022517"/>
    </source>
</evidence>
<proteinExistence type="inferred from homology"/>
<comment type="similarity">
    <text evidence="5">Belongs to the DarP family.</text>
</comment>
<comment type="function">
    <text evidence="5">Member of a network of 50S ribosomal subunit biogenesis factors which assembles along the 30S-50S interface, preventing incorrect 23S rRNA structures from forming. Promotes peptidyl transferase center (PTC) maturation.</text>
</comment>
<comment type="subcellular location">
    <subcellularLocation>
        <location evidence="5">Cytoplasm</location>
    </subcellularLocation>
    <text evidence="5">Associates with late stage pre-50S ribosomal subunits.</text>
</comment>
<dbReference type="Pfam" id="PF04751">
    <property type="entry name" value="DarP"/>
    <property type="match status" value="1"/>
</dbReference>
<evidence type="ECO:0000256" key="6">
    <source>
        <dbReference type="SAM" id="MobiDB-lite"/>
    </source>
</evidence>
<evidence type="ECO:0000313" key="8">
    <source>
        <dbReference type="Proteomes" id="UP000005156"/>
    </source>
</evidence>
<feature type="region of interest" description="Disordered" evidence="6">
    <location>
        <begin position="1"/>
        <end position="36"/>
    </location>
</feature>
<dbReference type="EMBL" id="AFBP01000094">
    <property type="protein sequence ID" value="EGG50916.1"/>
    <property type="molecule type" value="Genomic_DNA"/>
</dbReference>
<dbReference type="CDD" id="cd16331">
    <property type="entry name" value="YjgA-like"/>
    <property type="match status" value="1"/>
</dbReference>
<dbReference type="PANTHER" id="PTHR38101">
    <property type="entry name" value="UPF0307 PROTEIN YJGA"/>
    <property type="match status" value="1"/>
</dbReference>
<dbReference type="GeneID" id="43349761"/>
<name>F3QNE4_9BURK</name>
<dbReference type="PANTHER" id="PTHR38101:SF1">
    <property type="entry name" value="UPF0307 PROTEIN YJGA"/>
    <property type="match status" value="1"/>
</dbReference>
<accession>F3QNE4</accession>
<dbReference type="InterPro" id="IPR006839">
    <property type="entry name" value="DarP"/>
</dbReference>
<dbReference type="NCBIfam" id="NF003593">
    <property type="entry name" value="PRK05255.1-1"/>
    <property type="match status" value="1"/>
</dbReference>
<keyword evidence="3 5" id="KW-0699">rRNA-binding</keyword>
<evidence type="ECO:0000256" key="1">
    <source>
        <dbReference type="ARBA" id="ARBA00022490"/>
    </source>
</evidence>
<keyword evidence="8" id="KW-1185">Reference proteome</keyword>
<dbReference type="HOGENOM" id="CLU_106757_2_0_4"/>
<sequence>MIALDANITKEGHANMKNTNENLEEEYSGPSKSELKRRAEHLQDLGKELTTLGAETLAKIELPEVILKAIEDYHRVPSFGAKRRQLQLIGKYMRALDGDAVRQAIDRATGNDKAAVAALHKSERLRDALIADDAALTKFIAQFPDVNVQEVRQLIRNARKEAEGNKPPKSARALYKLIYAMVLPPIVLEATEEKNDEE</sequence>
<keyword evidence="4 5" id="KW-0694">RNA-binding</keyword>
<keyword evidence="2 5" id="KW-0690">Ribosome biogenesis</keyword>
<evidence type="ECO:0000256" key="5">
    <source>
        <dbReference type="HAMAP-Rule" id="MF_00765"/>
    </source>
</evidence>
<gene>
    <name evidence="5" type="primary">darP</name>
    <name evidence="7" type="ORF">HMPREF9439_02476</name>
</gene>
<dbReference type="PIRSF" id="PIRSF016183">
    <property type="entry name" value="UCP016183"/>
    <property type="match status" value="1"/>
</dbReference>
<comment type="caution">
    <text evidence="7">The sequence shown here is derived from an EMBL/GenBank/DDBJ whole genome shotgun (WGS) entry which is preliminary data.</text>
</comment>
<organism evidence="7 8">
    <name type="scientific">Parasutterella excrementihominis YIT 11859</name>
    <dbReference type="NCBI Taxonomy" id="762966"/>
    <lineage>
        <taxon>Bacteria</taxon>
        <taxon>Pseudomonadati</taxon>
        <taxon>Pseudomonadota</taxon>
        <taxon>Betaproteobacteria</taxon>
        <taxon>Burkholderiales</taxon>
        <taxon>Sutterellaceae</taxon>
        <taxon>Parasutterella</taxon>
    </lineage>
</organism>
<dbReference type="GO" id="GO:0019843">
    <property type="term" value="F:rRNA binding"/>
    <property type="evidence" value="ECO:0007669"/>
    <property type="project" value="UniProtKB-UniRule"/>
</dbReference>
<reference evidence="7 8" key="1">
    <citation type="submission" date="2011-02" db="EMBL/GenBank/DDBJ databases">
        <authorList>
            <person name="Weinstock G."/>
            <person name="Sodergren E."/>
            <person name="Clifton S."/>
            <person name="Fulton L."/>
            <person name="Fulton B."/>
            <person name="Courtney L."/>
            <person name="Fronick C."/>
            <person name="Harrison M."/>
            <person name="Strong C."/>
            <person name="Farmer C."/>
            <person name="Delahaunty K."/>
            <person name="Markovic C."/>
            <person name="Hall O."/>
            <person name="Minx P."/>
            <person name="Tomlinson C."/>
            <person name="Mitreva M."/>
            <person name="Hou S."/>
            <person name="Chen J."/>
            <person name="Wollam A."/>
            <person name="Pepin K.H."/>
            <person name="Johnson M."/>
            <person name="Bhonagiri V."/>
            <person name="Zhang X."/>
            <person name="Suruliraj S."/>
            <person name="Warren W."/>
            <person name="Chinwalla A."/>
            <person name="Mardis E.R."/>
            <person name="Wilson R.K."/>
        </authorList>
    </citation>
    <scope>NUCLEOTIDE SEQUENCE [LARGE SCALE GENOMIC DNA]</scope>
    <source>
        <strain evidence="7 8">YIT 11859</strain>
    </source>
</reference>
<evidence type="ECO:0000313" key="7">
    <source>
        <dbReference type="EMBL" id="EGG50916.1"/>
    </source>
</evidence>
<dbReference type="GO" id="GO:1902626">
    <property type="term" value="P:assembly of large subunit precursor of preribosome"/>
    <property type="evidence" value="ECO:0007669"/>
    <property type="project" value="UniProtKB-UniRule"/>
</dbReference>
<dbReference type="Proteomes" id="UP000005156">
    <property type="component" value="Unassembled WGS sequence"/>
</dbReference>
<dbReference type="AlphaFoldDB" id="F3QNE4"/>
<evidence type="ECO:0000256" key="4">
    <source>
        <dbReference type="ARBA" id="ARBA00022884"/>
    </source>
</evidence>
<protein>
    <recommendedName>
        <fullName evidence="5">Dual-action ribosomal maturation protein DarP</fullName>
    </recommendedName>
    <alternativeName>
        <fullName evidence="5">Large ribosomal subunit assembly factor DarP</fullName>
    </alternativeName>
</protein>
<dbReference type="RefSeq" id="WP_008864966.1">
    <property type="nucleotide sequence ID" value="NZ_CAXTIX010000020.1"/>
</dbReference>
<dbReference type="InterPro" id="IPR023153">
    <property type="entry name" value="DarP_sf"/>
</dbReference>
<dbReference type="Gene3D" id="1.10.60.30">
    <property type="entry name" value="PSPTO4464-like domains"/>
    <property type="match status" value="2"/>
</dbReference>
<dbReference type="SUPFAM" id="SSF158710">
    <property type="entry name" value="PSPTO4464-like"/>
    <property type="match status" value="1"/>
</dbReference>
<dbReference type="GO" id="GO:0005829">
    <property type="term" value="C:cytosol"/>
    <property type="evidence" value="ECO:0007669"/>
    <property type="project" value="TreeGrafter"/>
</dbReference>
<dbReference type="GO" id="GO:0043022">
    <property type="term" value="F:ribosome binding"/>
    <property type="evidence" value="ECO:0007669"/>
    <property type="project" value="UniProtKB-UniRule"/>
</dbReference>
<dbReference type="HAMAP" id="MF_00765">
    <property type="entry name" value="DarP"/>
    <property type="match status" value="1"/>
</dbReference>